<dbReference type="InterPro" id="IPR046697">
    <property type="entry name" value="DUF6567"/>
</dbReference>
<keyword evidence="1" id="KW-0732">Signal</keyword>
<dbReference type="AlphaFoldDB" id="A0A1I2Q5N3"/>
<dbReference type="PROSITE" id="PS51257">
    <property type="entry name" value="PROKAR_LIPOPROTEIN"/>
    <property type="match status" value="1"/>
</dbReference>
<feature type="signal peptide" evidence="1">
    <location>
        <begin position="1"/>
        <end position="22"/>
    </location>
</feature>
<name>A0A1I2Q5N3_9BACT</name>
<dbReference type="Pfam" id="PF20205">
    <property type="entry name" value="DUF6567"/>
    <property type="match status" value="1"/>
</dbReference>
<dbReference type="EMBL" id="FOPC01000002">
    <property type="protein sequence ID" value="SFG23240.1"/>
    <property type="molecule type" value="Genomic_DNA"/>
</dbReference>
<evidence type="ECO:0008006" key="4">
    <source>
        <dbReference type="Google" id="ProtNLM"/>
    </source>
</evidence>
<dbReference type="RefSeq" id="WP_092788847.1">
    <property type="nucleotide sequence ID" value="NZ_FOPC01000002.1"/>
</dbReference>
<dbReference type="OrthoDB" id="826430at2"/>
<accession>A0A1I2Q5N3</accession>
<proteinExistence type="predicted"/>
<evidence type="ECO:0000256" key="1">
    <source>
        <dbReference type="SAM" id="SignalP"/>
    </source>
</evidence>
<reference evidence="3" key="1">
    <citation type="submission" date="2016-10" db="EMBL/GenBank/DDBJ databases">
        <authorList>
            <person name="Varghese N."/>
            <person name="Submissions S."/>
        </authorList>
    </citation>
    <scope>NUCLEOTIDE SEQUENCE [LARGE SCALE GENOMIC DNA]</scope>
    <source>
        <strain evidence="3">DSM 19315</strain>
    </source>
</reference>
<feature type="chain" id="PRO_5011487115" description="Lipoprotein" evidence="1">
    <location>
        <begin position="23"/>
        <end position="123"/>
    </location>
</feature>
<keyword evidence="3" id="KW-1185">Reference proteome</keyword>
<protein>
    <recommendedName>
        <fullName evidence="4">Lipoprotein</fullName>
    </recommendedName>
</protein>
<organism evidence="2 3">
    <name type="scientific">Algoriphagus hitonicola</name>
    <dbReference type="NCBI Taxonomy" id="435880"/>
    <lineage>
        <taxon>Bacteria</taxon>
        <taxon>Pseudomonadati</taxon>
        <taxon>Bacteroidota</taxon>
        <taxon>Cytophagia</taxon>
        <taxon>Cytophagales</taxon>
        <taxon>Cyclobacteriaceae</taxon>
        <taxon>Algoriphagus</taxon>
    </lineage>
</organism>
<evidence type="ECO:0000313" key="3">
    <source>
        <dbReference type="Proteomes" id="UP000199642"/>
    </source>
</evidence>
<gene>
    <name evidence="2" type="ORF">SAMN04487988_102109</name>
</gene>
<dbReference type="Proteomes" id="UP000199642">
    <property type="component" value="Unassembled WGS sequence"/>
</dbReference>
<sequence length="123" mass="13577">MKKSLIKSVLFGSTLLFFGSCASHSAFTGNLNSQNTQVILSEKNYEVKDRVEGKANATYVFGIGGLSKKSLLESAKNEMYQNANLKGGSKALINETFSTKTSFFLFFWKHQVNASADVIEFTK</sequence>
<evidence type="ECO:0000313" key="2">
    <source>
        <dbReference type="EMBL" id="SFG23240.1"/>
    </source>
</evidence>